<dbReference type="Pfam" id="PF00069">
    <property type="entry name" value="Pkinase"/>
    <property type="match status" value="1"/>
</dbReference>
<comment type="catalytic activity">
    <reaction evidence="9">
        <text>[DNA-directed RNA polymerase] + ATP = phospho-[DNA-directed RNA polymerase] + ADP + H(+)</text>
        <dbReference type="Rhea" id="RHEA:10216"/>
        <dbReference type="Rhea" id="RHEA-COMP:11321"/>
        <dbReference type="Rhea" id="RHEA-COMP:11322"/>
        <dbReference type="ChEBI" id="CHEBI:15378"/>
        <dbReference type="ChEBI" id="CHEBI:30616"/>
        <dbReference type="ChEBI" id="CHEBI:43176"/>
        <dbReference type="ChEBI" id="CHEBI:68546"/>
        <dbReference type="ChEBI" id="CHEBI:456216"/>
        <dbReference type="EC" id="2.7.11.23"/>
    </reaction>
</comment>
<dbReference type="OMA" id="FPHCDES"/>
<accession>G0V688</accession>
<name>G0V688_NAUCA</name>
<keyword evidence="14" id="KW-1185">Reference proteome</keyword>
<dbReference type="InterPro" id="IPR008271">
    <property type="entry name" value="Ser/Thr_kinase_AS"/>
</dbReference>
<dbReference type="GO" id="GO:0031124">
    <property type="term" value="P:mRNA 3'-end processing"/>
    <property type="evidence" value="ECO:0007669"/>
    <property type="project" value="EnsemblFungi"/>
</dbReference>
<evidence type="ECO:0000313" key="14">
    <source>
        <dbReference type="Proteomes" id="UP000001640"/>
    </source>
</evidence>
<feature type="compositionally biased region" description="Low complexity" evidence="11">
    <location>
        <begin position="127"/>
        <end position="137"/>
    </location>
</feature>
<dbReference type="SUPFAM" id="SSF56112">
    <property type="entry name" value="Protein kinase-like (PK-like)"/>
    <property type="match status" value="1"/>
</dbReference>
<reference evidence="13 14" key="1">
    <citation type="journal article" date="2011" name="Proc. Natl. Acad. Sci. U.S.A.">
        <title>Evolutionary erosion of yeast sex chromosomes by mating-type switching accidents.</title>
        <authorList>
            <person name="Gordon J.L."/>
            <person name="Armisen D."/>
            <person name="Proux-Wera E."/>
            <person name="Oheigeartaigh S.S."/>
            <person name="Byrne K.P."/>
            <person name="Wolfe K.H."/>
        </authorList>
    </citation>
    <scope>NUCLEOTIDE SEQUENCE [LARGE SCALE GENOMIC DNA]</scope>
    <source>
        <strain evidence="14">ATCC 76901 / BCRC 22586 / CBS 4309 / NBRC 1992 / NRRL Y-12630</strain>
    </source>
</reference>
<dbReference type="PROSITE" id="PS50011">
    <property type="entry name" value="PROTEIN_KINASE_DOM"/>
    <property type="match status" value="1"/>
</dbReference>
<dbReference type="PROSITE" id="PS00107">
    <property type="entry name" value="PROTEIN_KINASE_ATP"/>
    <property type="match status" value="1"/>
</dbReference>
<feature type="compositionally biased region" description="Basic residues" evidence="11">
    <location>
        <begin position="9"/>
        <end position="22"/>
    </location>
</feature>
<dbReference type="RefSeq" id="XP_003673367.1">
    <property type="nucleotide sequence ID" value="XM_003673319.1"/>
</dbReference>
<feature type="binding site" evidence="10">
    <location>
        <position position="214"/>
    </location>
    <ligand>
        <name>ATP</name>
        <dbReference type="ChEBI" id="CHEBI:30616"/>
    </ligand>
</feature>
<dbReference type="InterPro" id="IPR011009">
    <property type="entry name" value="Kinase-like_dom_sf"/>
</dbReference>
<dbReference type="FunFam" id="1.10.510.10:FF:000415">
    <property type="entry name" value="CMGC/CDK/CRK7 protein kinase, variant"/>
    <property type="match status" value="1"/>
</dbReference>
<dbReference type="HOGENOM" id="CLU_000288_181_1_1"/>
<dbReference type="EMBL" id="HE576752">
    <property type="protein sequence ID" value="CCC66980.1"/>
    <property type="molecule type" value="Genomic_DNA"/>
</dbReference>
<evidence type="ECO:0000256" key="10">
    <source>
        <dbReference type="PROSITE-ProRule" id="PRU10141"/>
    </source>
</evidence>
<feature type="compositionally biased region" description="Basic and acidic residues" evidence="11">
    <location>
        <begin position="69"/>
        <end position="84"/>
    </location>
</feature>
<gene>
    <name evidence="13" type="primary">NCAS0A04220</name>
    <name evidence="13" type="ordered locus">NCAS_0A04220</name>
</gene>
<comment type="catalytic activity">
    <reaction evidence="8">
        <text>L-seryl-[protein] + ATP = O-phospho-L-seryl-[protein] + ADP + H(+)</text>
        <dbReference type="Rhea" id="RHEA:17989"/>
        <dbReference type="Rhea" id="RHEA-COMP:9863"/>
        <dbReference type="Rhea" id="RHEA-COMP:11604"/>
        <dbReference type="ChEBI" id="CHEBI:15378"/>
        <dbReference type="ChEBI" id="CHEBI:29999"/>
        <dbReference type="ChEBI" id="CHEBI:30616"/>
        <dbReference type="ChEBI" id="CHEBI:83421"/>
        <dbReference type="ChEBI" id="CHEBI:456216"/>
        <dbReference type="EC" id="2.7.11.22"/>
    </reaction>
</comment>
<dbReference type="GO" id="GO:0004693">
    <property type="term" value="F:cyclin-dependent protein serine/threonine kinase activity"/>
    <property type="evidence" value="ECO:0007669"/>
    <property type="project" value="UniProtKB-EC"/>
</dbReference>
<evidence type="ECO:0000256" key="9">
    <source>
        <dbReference type="ARBA" id="ARBA00049280"/>
    </source>
</evidence>
<dbReference type="InterPro" id="IPR017441">
    <property type="entry name" value="Protein_kinase_ATP_BS"/>
</dbReference>
<feature type="compositionally biased region" description="Low complexity" evidence="11">
    <location>
        <begin position="98"/>
        <end position="111"/>
    </location>
</feature>
<dbReference type="GO" id="GO:0006413">
    <property type="term" value="P:translational initiation"/>
    <property type="evidence" value="ECO:0007669"/>
    <property type="project" value="EnsemblFungi"/>
</dbReference>
<reference key="2">
    <citation type="submission" date="2011-08" db="EMBL/GenBank/DDBJ databases">
        <title>Genome sequence of Naumovozyma castellii.</title>
        <authorList>
            <person name="Gordon J.L."/>
            <person name="Armisen D."/>
            <person name="Proux-Wera E."/>
            <person name="OhEigeartaigh S.S."/>
            <person name="Byrne K.P."/>
            <person name="Wolfe K.H."/>
        </authorList>
    </citation>
    <scope>NUCLEOTIDE SEQUENCE</scope>
    <source>
        <strain>Type strain:CBS 4309</strain>
    </source>
</reference>
<feature type="domain" description="Protein kinase" evidence="12">
    <location>
        <begin position="185"/>
        <end position="477"/>
    </location>
</feature>
<evidence type="ECO:0000259" key="12">
    <source>
        <dbReference type="PROSITE" id="PS50011"/>
    </source>
</evidence>
<dbReference type="KEGG" id="ncs:NCAS_0A04220"/>
<dbReference type="Proteomes" id="UP000001640">
    <property type="component" value="Chromosome 1"/>
</dbReference>
<dbReference type="GO" id="GO:0070692">
    <property type="term" value="C:CTDK-1 complex"/>
    <property type="evidence" value="ECO:0007669"/>
    <property type="project" value="EnsemblFungi"/>
</dbReference>
<feature type="region of interest" description="Disordered" evidence="11">
    <location>
        <begin position="1"/>
        <end position="166"/>
    </location>
</feature>
<keyword evidence="3" id="KW-0808">Transferase</keyword>
<dbReference type="GO" id="GO:0045943">
    <property type="term" value="P:positive regulation of transcription by RNA polymerase I"/>
    <property type="evidence" value="ECO:0007669"/>
    <property type="project" value="EnsemblFungi"/>
</dbReference>
<keyword evidence="4 10" id="KW-0547">Nucleotide-binding</keyword>
<comment type="similarity">
    <text evidence="1">Belongs to the protein kinase superfamily. CMGC Ser/Thr protein kinase family. CDC2/CDKX subfamily.</text>
</comment>
<dbReference type="GeneID" id="96900465"/>
<proteinExistence type="inferred from homology"/>
<evidence type="ECO:0000256" key="4">
    <source>
        <dbReference type="ARBA" id="ARBA00022741"/>
    </source>
</evidence>
<dbReference type="GO" id="GO:0030332">
    <property type="term" value="F:cyclin binding"/>
    <property type="evidence" value="ECO:0007669"/>
    <property type="project" value="TreeGrafter"/>
</dbReference>
<keyword evidence="2" id="KW-0723">Serine/threonine-protein kinase</keyword>
<dbReference type="AlphaFoldDB" id="G0V688"/>
<dbReference type="SMART" id="SM00220">
    <property type="entry name" value="S_TKc"/>
    <property type="match status" value="1"/>
</dbReference>
<dbReference type="STRING" id="1064592.G0V688"/>
<dbReference type="InterPro" id="IPR000719">
    <property type="entry name" value="Prot_kinase_dom"/>
</dbReference>
<dbReference type="eggNOG" id="KOG0600">
    <property type="taxonomic scope" value="Eukaryota"/>
</dbReference>
<feature type="compositionally biased region" description="Low complexity" evidence="11">
    <location>
        <begin position="51"/>
        <end position="61"/>
    </location>
</feature>
<evidence type="ECO:0000313" key="13">
    <source>
        <dbReference type="EMBL" id="CCC66980.1"/>
    </source>
</evidence>
<dbReference type="GO" id="GO:0032968">
    <property type="term" value="P:positive regulation of transcription elongation by RNA polymerase II"/>
    <property type="evidence" value="ECO:0007669"/>
    <property type="project" value="TreeGrafter"/>
</dbReference>
<evidence type="ECO:0000256" key="3">
    <source>
        <dbReference type="ARBA" id="ARBA00022679"/>
    </source>
</evidence>
<dbReference type="Gene3D" id="3.30.200.20">
    <property type="entry name" value="Phosphorylase Kinase, domain 1"/>
    <property type="match status" value="1"/>
</dbReference>
<dbReference type="FunCoup" id="G0V688">
    <property type="interactions" value="875"/>
</dbReference>
<keyword evidence="6 10" id="KW-0067">ATP-binding</keyword>
<dbReference type="PANTHER" id="PTHR24056:SF546">
    <property type="entry name" value="CYCLIN-DEPENDENT KINASE 12"/>
    <property type="match status" value="1"/>
</dbReference>
<evidence type="ECO:0000256" key="5">
    <source>
        <dbReference type="ARBA" id="ARBA00022777"/>
    </source>
</evidence>
<dbReference type="InterPro" id="IPR050108">
    <property type="entry name" value="CDK"/>
</dbReference>
<dbReference type="GO" id="GO:0005730">
    <property type="term" value="C:nucleolus"/>
    <property type="evidence" value="ECO:0007669"/>
    <property type="project" value="EnsemblFungi"/>
</dbReference>
<dbReference type="FunFam" id="3.30.200.20:FF:000124">
    <property type="entry name" value="Cyclin-dependent kinase 4"/>
    <property type="match status" value="1"/>
</dbReference>
<evidence type="ECO:0000256" key="8">
    <source>
        <dbReference type="ARBA" id="ARBA00048367"/>
    </source>
</evidence>
<organism evidence="13 14">
    <name type="scientific">Naumovozyma castellii</name>
    <name type="common">Yeast</name>
    <name type="synonym">Saccharomyces castellii</name>
    <dbReference type="NCBI Taxonomy" id="27288"/>
    <lineage>
        <taxon>Eukaryota</taxon>
        <taxon>Fungi</taxon>
        <taxon>Dikarya</taxon>
        <taxon>Ascomycota</taxon>
        <taxon>Saccharomycotina</taxon>
        <taxon>Saccharomycetes</taxon>
        <taxon>Saccharomycetales</taxon>
        <taxon>Saccharomycetaceae</taxon>
        <taxon>Naumovozyma</taxon>
    </lineage>
</organism>
<dbReference type="OrthoDB" id="204883at2759"/>
<dbReference type="PANTHER" id="PTHR24056">
    <property type="entry name" value="CELL DIVISION PROTEIN KINASE"/>
    <property type="match status" value="1"/>
</dbReference>
<evidence type="ECO:0000256" key="11">
    <source>
        <dbReference type="SAM" id="MobiDB-lite"/>
    </source>
</evidence>
<sequence length="520" mass="59899">MGYDNFHNARNRPHKNNSKNFRRRDIPAGPMNNVNNKNNTSSRGTKRLRPNNNNNTNNNNNNKKKLDTRHKDNDHNQRRFKDGSRYQAPVTAPVSRYNNSNGHNSNNKNNNRLLHALPKGPKHHDGSPQPSSPSSSSRYDSKTQASPIHNLPTKPALSTTVKRAKPNPLPVPVSFLNEVRTSSIYERIVQVGEGTYGKVYKARNEVTSHLVALKKLRLNNEKDGFPITSIREIKLLQTFHHPNIATLVEIMVESSKMVYMIFEYADNDLTGLLGDKNVVMSLGQRKHLFQQLLRGVKYLHDSLILHRDIKGSNILIDNKGNLKITDFGLARKMHVKSDSDGSNDYTNRVITLWYRPPELLMGTTNYSTEVDMWGCGCILMELFNNVSIFQGQNEIEQLLSIFKIMGSPNLDNWPNFFEMPWFFMIIPMLTEKYPDLFEEKYKNLLPSSECFNLAKGLLLYDQKKRLSAEEALKSPYFTEDPQPEPLILEGYVGCHEYEIKMARKQQKREEEPERERQKEV</sequence>
<dbReference type="InParanoid" id="G0V688"/>
<dbReference type="PROSITE" id="PS00108">
    <property type="entry name" value="PROTEIN_KINASE_ST"/>
    <property type="match status" value="1"/>
</dbReference>
<dbReference type="GO" id="GO:0005524">
    <property type="term" value="F:ATP binding"/>
    <property type="evidence" value="ECO:0007669"/>
    <property type="project" value="UniProtKB-UniRule"/>
</dbReference>
<dbReference type="Gene3D" id="1.10.510.10">
    <property type="entry name" value="Transferase(Phosphotransferase) domain 1"/>
    <property type="match status" value="1"/>
</dbReference>
<evidence type="ECO:0000256" key="2">
    <source>
        <dbReference type="ARBA" id="ARBA00022527"/>
    </source>
</evidence>
<dbReference type="GO" id="GO:0045903">
    <property type="term" value="P:positive regulation of translational fidelity"/>
    <property type="evidence" value="ECO:0007669"/>
    <property type="project" value="EnsemblFungi"/>
</dbReference>
<protein>
    <recommendedName>
        <fullName evidence="12">Protein kinase domain-containing protein</fullName>
    </recommendedName>
</protein>
<evidence type="ECO:0000256" key="6">
    <source>
        <dbReference type="ARBA" id="ARBA00022840"/>
    </source>
</evidence>
<comment type="catalytic activity">
    <reaction evidence="7">
        <text>L-threonyl-[protein] + ATP = O-phospho-L-threonyl-[protein] + ADP + H(+)</text>
        <dbReference type="Rhea" id="RHEA:46608"/>
        <dbReference type="Rhea" id="RHEA-COMP:11060"/>
        <dbReference type="Rhea" id="RHEA-COMP:11605"/>
        <dbReference type="ChEBI" id="CHEBI:15378"/>
        <dbReference type="ChEBI" id="CHEBI:30013"/>
        <dbReference type="ChEBI" id="CHEBI:30616"/>
        <dbReference type="ChEBI" id="CHEBI:61977"/>
        <dbReference type="ChEBI" id="CHEBI:456216"/>
        <dbReference type="EC" id="2.7.11.22"/>
    </reaction>
</comment>
<evidence type="ECO:0000256" key="1">
    <source>
        <dbReference type="ARBA" id="ARBA00006485"/>
    </source>
</evidence>
<evidence type="ECO:0000256" key="7">
    <source>
        <dbReference type="ARBA" id="ARBA00047811"/>
    </source>
</evidence>
<dbReference type="CDD" id="cd07840">
    <property type="entry name" value="STKc_CDK9_like"/>
    <property type="match status" value="1"/>
</dbReference>
<dbReference type="GO" id="GO:0008353">
    <property type="term" value="F:RNA polymerase II CTD heptapeptide repeat kinase activity"/>
    <property type="evidence" value="ECO:0007669"/>
    <property type="project" value="UniProtKB-EC"/>
</dbReference>
<keyword evidence="5" id="KW-0418">Kinase</keyword>